<feature type="compositionally biased region" description="Acidic residues" evidence="1">
    <location>
        <begin position="220"/>
        <end position="235"/>
    </location>
</feature>
<dbReference type="AlphaFoldDB" id="A0A0G1RVY3"/>
<protein>
    <submittedName>
        <fullName evidence="2">Outer membrane protein, OmpA/MotB family</fullName>
    </submittedName>
</protein>
<evidence type="ECO:0000313" key="3">
    <source>
        <dbReference type="Proteomes" id="UP000033860"/>
    </source>
</evidence>
<accession>A0A0G1RVY3</accession>
<feature type="compositionally biased region" description="Basic and acidic residues" evidence="1">
    <location>
        <begin position="200"/>
        <end position="218"/>
    </location>
</feature>
<feature type="region of interest" description="Disordered" evidence="1">
    <location>
        <begin position="200"/>
        <end position="241"/>
    </location>
</feature>
<proteinExistence type="predicted"/>
<evidence type="ECO:0000256" key="1">
    <source>
        <dbReference type="SAM" id="MobiDB-lite"/>
    </source>
</evidence>
<comment type="caution">
    <text evidence="2">The sequence shown here is derived from an EMBL/GenBank/DDBJ whole genome shotgun (WGS) entry which is preliminary data.</text>
</comment>
<evidence type="ECO:0000313" key="2">
    <source>
        <dbReference type="EMBL" id="KKU61271.1"/>
    </source>
</evidence>
<organism evidence="2 3">
    <name type="scientific">Candidatus Beckwithbacteria bacterium GW2011_GWB1_47_15</name>
    <dbReference type="NCBI Taxonomy" id="1618371"/>
    <lineage>
        <taxon>Bacteria</taxon>
        <taxon>Candidatus Beckwithiibacteriota</taxon>
    </lineage>
</organism>
<name>A0A0G1RVY3_9BACT</name>
<dbReference type="EMBL" id="LCNT01000004">
    <property type="protein sequence ID" value="KKU61271.1"/>
    <property type="molecule type" value="Genomic_DNA"/>
</dbReference>
<gene>
    <name evidence="2" type="ORF">UX85_C0004G0193</name>
</gene>
<reference evidence="2 3" key="1">
    <citation type="journal article" date="2015" name="Nature">
        <title>rRNA introns, odd ribosomes, and small enigmatic genomes across a large radiation of phyla.</title>
        <authorList>
            <person name="Brown C.T."/>
            <person name="Hug L.A."/>
            <person name="Thomas B.C."/>
            <person name="Sharon I."/>
            <person name="Castelle C.J."/>
            <person name="Singh A."/>
            <person name="Wilkins M.J."/>
            <person name="Williams K.H."/>
            <person name="Banfield J.F."/>
        </authorList>
    </citation>
    <scope>NUCLEOTIDE SEQUENCE [LARGE SCALE GENOMIC DNA]</scope>
</reference>
<sequence>MNMDRFDQDLNQILAKGREVNLGFWEKQAMGFSIMGKIFGSLTAGLLLVPKKAVALAGLSLLAIGGGSVWAAEQALPGDALYGLKVAAHNGVGVVVQVAPEAKANWAIKEIDRTMREIEKFEEEGGQVDVELEAQTNTIIETQLDNFYEAKAKVVAKKGAKAGEKLETRLGSRVRNLARWLDGEAMVGGGAEGKIEAETEAEVKGEAVEGDAEGKTEIETQAEAEGEAEKDEAEAAEARGKSGVRFELPKIKLDFSF</sequence>
<dbReference type="Proteomes" id="UP000033860">
    <property type="component" value="Unassembled WGS sequence"/>
</dbReference>